<dbReference type="PANTHER" id="PTHR12993:SF11">
    <property type="entry name" value="N-ACETYLGLUCOSAMINYL-PHOSPHATIDYLINOSITOL DE-N-ACETYLASE"/>
    <property type="match status" value="1"/>
</dbReference>
<dbReference type="SUPFAM" id="SSF102588">
    <property type="entry name" value="LmbE-like"/>
    <property type="match status" value="1"/>
</dbReference>
<reference evidence="2" key="1">
    <citation type="journal article" date="2019" name="Int. J. Syst. Evol. Microbiol.">
        <title>The Global Catalogue of Microorganisms (GCM) 10K type strain sequencing project: providing services to taxonomists for standard genome sequencing and annotation.</title>
        <authorList>
            <consortium name="The Broad Institute Genomics Platform"/>
            <consortium name="The Broad Institute Genome Sequencing Center for Infectious Disease"/>
            <person name="Wu L."/>
            <person name="Ma J."/>
        </authorList>
    </citation>
    <scope>NUCLEOTIDE SEQUENCE [LARGE SCALE GENOMIC DNA]</scope>
    <source>
        <strain evidence="2">CGMCC 1.18437</strain>
    </source>
</reference>
<keyword evidence="2" id="KW-1185">Reference proteome</keyword>
<name>A0ABQ3JT55_9DEIO</name>
<sequence length="260" mass="27882">MSPPALMAVIAHPSDEVFNFGGTLAYYAAQGVKVTVVCATRGEGQPLLGPSDAAAVREHELRESCTALGLPPPVFLDYHDSGGLNATNRTDPLALVNAPHLEIEQRLLAVIAQERPQVLLTFDPRGGNGHPDKLRMFQATCAAFQFSGYLPDPPQRLFLAARSLALMEGLTSLPTGPWVDLDPRQYATAESGVAARIDTRGQRPTVIAAARAHTSQALSRLPEEVLNGVYGVALDWGIFVLAGSRGPLPRWPVEDVFEGL</sequence>
<gene>
    <name evidence="1" type="ORF">GCM10017781_19600</name>
</gene>
<dbReference type="Proteomes" id="UP000619376">
    <property type="component" value="Unassembled WGS sequence"/>
</dbReference>
<organism evidence="1 2">
    <name type="scientific">Deinococcus metalli</name>
    <dbReference type="NCBI Taxonomy" id="1141878"/>
    <lineage>
        <taxon>Bacteria</taxon>
        <taxon>Thermotogati</taxon>
        <taxon>Deinococcota</taxon>
        <taxon>Deinococci</taxon>
        <taxon>Deinococcales</taxon>
        <taxon>Deinococcaceae</taxon>
        <taxon>Deinococcus</taxon>
    </lineage>
</organism>
<dbReference type="RefSeq" id="WP_184111231.1">
    <property type="nucleotide sequence ID" value="NZ_BNAJ01000004.1"/>
</dbReference>
<protein>
    <submittedName>
        <fullName evidence="1">PIG-L domain-containing protein</fullName>
    </submittedName>
</protein>
<dbReference type="InterPro" id="IPR003737">
    <property type="entry name" value="GlcNAc_PI_deacetylase-related"/>
</dbReference>
<dbReference type="InterPro" id="IPR024078">
    <property type="entry name" value="LmbE-like_dom_sf"/>
</dbReference>
<accession>A0ABQ3JT55</accession>
<dbReference type="Gene3D" id="3.40.50.10320">
    <property type="entry name" value="LmbE-like"/>
    <property type="match status" value="1"/>
</dbReference>
<evidence type="ECO:0000313" key="1">
    <source>
        <dbReference type="EMBL" id="GHF43245.1"/>
    </source>
</evidence>
<proteinExistence type="predicted"/>
<evidence type="ECO:0000313" key="2">
    <source>
        <dbReference type="Proteomes" id="UP000619376"/>
    </source>
</evidence>
<comment type="caution">
    <text evidence="1">The sequence shown here is derived from an EMBL/GenBank/DDBJ whole genome shotgun (WGS) entry which is preliminary data.</text>
</comment>
<dbReference type="PANTHER" id="PTHR12993">
    <property type="entry name" value="N-ACETYLGLUCOSAMINYL-PHOSPHATIDYLINOSITOL DE-N-ACETYLASE-RELATED"/>
    <property type="match status" value="1"/>
</dbReference>
<dbReference type="Pfam" id="PF02585">
    <property type="entry name" value="PIG-L"/>
    <property type="match status" value="1"/>
</dbReference>
<dbReference type="EMBL" id="BNAJ01000004">
    <property type="protein sequence ID" value="GHF43245.1"/>
    <property type="molecule type" value="Genomic_DNA"/>
</dbReference>